<dbReference type="PROSITE" id="PS51257">
    <property type="entry name" value="PROKAR_LIPOPROTEIN"/>
    <property type="match status" value="1"/>
</dbReference>
<evidence type="ECO:0000313" key="3">
    <source>
        <dbReference type="EMBL" id="MCG6662932.1"/>
    </source>
</evidence>
<evidence type="ECO:0000313" key="2">
    <source>
        <dbReference type="EMBL" id="MBA2779005.1"/>
    </source>
</evidence>
<gene>
    <name evidence="2" type="ORF">H1D44_08835</name>
    <name evidence="3" type="ORF">HOP48_15435</name>
</gene>
<feature type="chain" id="PRO_5031440290" evidence="1">
    <location>
        <begin position="28"/>
        <end position="279"/>
    </location>
</feature>
<dbReference type="RefSeq" id="WP_181514481.1">
    <property type="nucleotide sequence ID" value="NZ_JABFUB010000014.1"/>
</dbReference>
<dbReference type="Proteomes" id="UP000814353">
    <property type="component" value="Unassembled WGS sequence"/>
</dbReference>
<organism evidence="2 4">
    <name type="scientific">Billgrantia kenyensis</name>
    <dbReference type="NCBI Taxonomy" id="321266"/>
    <lineage>
        <taxon>Bacteria</taxon>
        <taxon>Pseudomonadati</taxon>
        <taxon>Pseudomonadota</taxon>
        <taxon>Gammaproteobacteria</taxon>
        <taxon>Oceanospirillales</taxon>
        <taxon>Halomonadaceae</taxon>
        <taxon>Billgrantia</taxon>
    </lineage>
</organism>
<keyword evidence="5" id="KW-1185">Reference proteome</keyword>
<sequence length="279" mass="30347">MRWSIIRRCAWPALAVLLLGCSTSVGERVHGAETQLLVENFEPLELGPDIPVRVWAREEPAAGNGAPWHLYLEGDGAAWRRGGVPTLNPTPQVPVALELAVADASPRVAYVARPCQFHDVLPRACRPPLWTDERYGVQVQQWLLQAFEAVAGEEPLRIVGFSGGAHLALQLAPGLDNVVGVVSVAGNLDDAEFAKHHALPKPRHVPPKGDDLPLWSYSGEGDRIVPPRLTERMLQARGGACQFHQVVAGAGHDGPWRIDWPEIEAFLAGCQYAATESSR</sequence>
<dbReference type="SUPFAM" id="SSF53474">
    <property type="entry name" value="alpha/beta-Hydrolases"/>
    <property type="match status" value="1"/>
</dbReference>
<name>A0A7W0ADY8_9GAMM</name>
<dbReference type="AlphaFoldDB" id="A0A7W0ADY8"/>
<evidence type="ECO:0000256" key="1">
    <source>
        <dbReference type="SAM" id="SignalP"/>
    </source>
</evidence>
<proteinExistence type="predicted"/>
<dbReference type="InterPro" id="IPR029058">
    <property type="entry name" value="AB_hydrolase_fold"/>
</dbReference>
<keyword evidence="1" id="KW-0732">Signal</keyword>
<dbReference type="Proteomes" id="UP000518091">
    <property type="component" value="Unassembled WGS sequence"/>
</dbReference>
<reference evidence="2 4" key="2">
    <citation type="submission" date="2020-07" db="EMBL/GenBank/DDBJ databases">
        <title>Identification of Halomonas strains.</title>
        <authorList>
            <person name="Xiao Z."/>
            <person name="Shen J."/>
        </authorList>
    </citation>
    <scope>NUCLEOTIDE SEQUENCE [LARGE SCALE GENOMIC DNA]</scope>
    <source>
        <strain evidence="2 4">DSM 17331</strain>
    </source>
</reference>
<evidence type="ECO:0000313" key="5">
    <source>
        <dbReference type="Proteomes" id="UP000814353"/>
    </source>
</evidence>
<feature type="signal peptide" evidence="1">
    <location>
        <begin position="1"/>
        <end position="27"/>
    </location>
</feature>
<accession>A0A7W0ADY8</accession>
<dbReference type="EMBL" id="JABFUB010000014">
    <property type="protein sequence ID" value="MCG6662932.1"/>
    <property type="molecule type" value="Genomic_DNA"/>
</dbReference>
<reference evidence="3 5" key="1">
    <citation type="submission" date="2020-05" db="EMBL/GenBank/DDBJ databases">
        <title>Comparative genomic analysis of denitrifying bacteria from Halomonas genus.</title>
        <authorList>
            <person name="Wang L."/>
            <person name="Shao Z."/>
        </authorList>
    </citation>
    <scope>NUCLEOTIDE SEQUENCE [LARGE SCALE GENOMIC DNA]</scope>
    <source>
        <strain evidence="3 5">DSM 17331</strain>
    </source>
</reference>
<dbReference type="EMBL" id="JACEFT010000008">
    <property type="protein sequence ID" value="MBA2779005.1"/>
    <property type="molecule type" value="Genomic_DNA"/>
</dbReference>
<evidence type="ECO:0000313" key="4">
    <source>
        <dbReference type="Proteomes" id="UP000518091"/>
    </source>
</evidence>
<dbReference type="Gene3D" id="3.40.50.1820">
    <property type="entry name" value="alpha/beta hydrolase"/>
    <property type="match status" value="1"/>
</dbReference>
<comment type="caution">
    <text evidence="2">The sequence shown here is derived from an EMBL/GenBank/DDBJ whole genome shotgun (WGS) entry which is preliminary data.</text>
</comment>
<protein>
    <submittedName>
        <fullName evidence="2">Uncharacterized protein</fullName>
    </submittedName>
</protein>